<dbReference type="PROSITE" id="PS01124">
    <property type="entry name" value="HTH_ARAC_FAMILY_2"/>
    <property type="match status" value="1"/>
</dbReference>
<keyword evidence="6" id="KW-1185">Reference proteome</keyword>
<evidence type="ECO:0000256" key="3">
    <source>
        <dbReference type="ARBA" id="ARBA00023163"/>
    </source>
</evidence>
<evidence type="ECO:0000313" key="6">
    <source>
        <dbReference type="Proteomes" id="UP001604043"/>
    </source>
</evidence>
<dbReference type="SUPFAM" id="SSF46689">
    <property type="entry name" value="Homeodomain-like"/>
    <property type="match status" value="2"/>
</dbReference>
<accession>A0ABW6ZAT9</accession>
<evidence type="ECO:0000259" key="4">
    <source>
        <dbReference type="PROSITE" id="PS01124"/>
    </source>
</evidence>
<comment type="caution">
    <text evidence="5">The sequence shown here is derived from an EMBL/GenBank/DDBJ whole genome shotgun (WGS) entry which is preliminary data.</text>
</comment>
<dbReference type="EMBL" id="JBAFUR010000001">
    <property type="protein sequence ID" value="MFG1250887.1"/>
    <property type="molecule type" value="Genomic_DNA"/>
</dbReference>
<gene>
    <name evidence="5" type="ORF">V5F30_01640</name>
</gene>
<keyword evidence="1" id="KW-0805">Transcription regulation</keyword>
<feature type="domain" description="HTH araC/xylS-type" evidence="4">
    <location>
        <begin position="61"/>
        <end position="159"/>
    </location>
</feature>
<dbReference type="InterPro" id="IPR009057">
    <property type="entry name" value="Homeodomain-like_sf"/>
</dbReference>
<keyword evidence="2" id="KW-0238">DNA-binding</keyword>
<dbReference type="Gene3D" id="1.10.10.60">
    <property type="entry name" value="Homeodomain-like"/>
    <property type="match status" value="2"/>
</dbReference>
<reference evidence="5 6" key="1">
    <citation type="submission" date="2024-02" db="EMBL/GenBank/DDBJ databases">
        <title>Expansion and revision of Xanthobacter and proposal of Roseixanthobacter gen. nov.</title>
        <authorList>
            <person name="Soltysiak M.P.M."/>
            <person name="Jalihal A."/>
            <person name="Ory A."/>
            <person name="Chrisophersen C."/>
            <person name="Lee A.D."/>
            <person name="Boulton J."/>
            <person name="Springer M."/>
        </authorList>
    </citation>
    <scope>NUCLEOTIDE SEQUENCE [LARGE SCALE GENOMIC DNA]</scope>
    <source>
        <strain evidence="5 6">CB5</strain>
    </source>
</reference>
<proteinExistence type="predicted"/>
<sequence length="181" mass="20190">MSFHAAPSAADAVLPAQAHADLNAEVRRLKLLAPHPAPDDRAMPAPKPARARSGLVAWRLKRVLSFMEEHYWEALTLAEMARVAGLSRMHFAAQFRISTGVKPHEYLLRLRVERAQKLMMESDEPLAQVAFSVGFQTQAHFTTVFRRFAATTPHRWRSEQMVRTPHGVAAPARALGSAHQA</sequence>
<dbReference type="InterPro" id="IPR050204">
    <property type="entry name" value="AraC_XylS_family_regulators"/>
</dbReference>
<dbReference type="PANTHER" id="PTHR46796:SF14">
    <property type="entry name" value="TRANSCRIPTIONAL REGULATORY PROTEIN"/>
    <property type="match status" value="1"/>
</dbReference>
<keyword evidence="3" id="KW-0804">Transcription</keyword>
<evidence type="ECO:0000256" key="1">
    <source>
        <dbReference type="ARBA" id="ARBA00023015"/>
    </source>
</evidence>
<name>A0ABW6ZAT9_9HYPH</name>
<dbReference type="Proteomes" id="UP001604043">
    <property type="component" value="Unassembled WGS sequence"/>
</dbReference>
<organism evidence="5 6">
    <name type="scientific">Xanthobacter aminoxidans</name>
    <dbReference type="NCBI Taxonomy" id="186280"/>
    <lineage>
        <taxon>Bacteria</taxon>
        <taxon>Pseudomonadati</taxon>
        <taxon>Pseudomonadota</taxon>
        <taxon>Alphaproteobacteria</taxon>
        <taxon>Hyphomicrobiales</taxon>
        <taxon>Xanthobacteraceae</taxon>
        <taxon>Xanthobacter</taxon>
    </lineage>
</organism>
<dbReference type="SMART" id="SM00342">
    <property type="entry name" value="HTH_ARAC"/>
    <property type="match status" value="1"/>
</dbReference>
<dbReference type="InterPro" id="IPR018060">
    <property type="entry name" value="HTH_AraC"/>
</dbReference>
<dbReference type="InterPro" id="IPR018062">
    <property type="entry name" value="HTH_AraC-typ_CS"/>
</dbReference>
<dbReference type="PANTHER" id="PTHR46796">
    <property type="entry name" value="HTH-TYPE TRANSCRIPTIONAL ACTIVATOR RHAS-RELATED"/>
    <property type="match status" value="1"/>
</dbReference>
<dbReference type="PROSITE" id="PS00041">
    <property type="entry name" value="HTH_ARAC_FAMILY_1"/>
    <property type="match status" value="1"/>
</dbReference>
<dbReference type="RefSeq" id="WP_394006763.1">
    <property type="nucleotide sequence ID" value="NZ_JBAFUR010000001.1"/>
</dbReference>
<evidence type="ECO:0000313" key="5">
    <source>
        <dbReference type="EMBL" id="MFG1250887.1"/>
    </source>
</evidence>
<evidence type="ECO:0000256" key="2">
    <source>
        <dbReference type="ARBA" id="ARBA00023125"/>
    </source>
</evidence>
<dbReference type="Pfam" id="PF12833">
    <property type="entry name" value="HTH_18"/>
    <property type="match status" value="1"/>
</dbReference>
<protein>
    <submittedName>
        <fullName evidence="5">Helix-turn-helix domain-containing protein</fullName>
    </submittedName>
</protein>